<dbReference type="EMBL" id="JAFEMO010000006">
    <property type="protein sequence ID" value="KAH7569348.1"/>
    <property type="molecule type" value="Genomic_DNA"/>
</dbReference>
<organism evidence="2 3">
    <name type="scientific">Xanthoceras sorbifolium</name>
    <dbReference type="NCBI Taxonomy" id="99658"/>
    <lineage>
        <taxon>Eukaryota</taxon>
        <taxon>Viridiplantae</taxon>
        <taxon>Streptophyta</taxon>
        <taxon>Embryophyta</taxon>
        <taxon>Tracheophyta</taxon>
        <taxon>Spermatophyta</taxon>
        <taxon>Magnoliopsida</taxon>
        <taxon>eudicotyledons</taxon>
        <taxon>Gunneridae</taxon>
        <taxon>Pentapetalae</taxon>
        <taxon>rosids</taxon>
        <taxon>malvids</taxon>
        <taxon>Sapindales</taxon>
        <taxon>Sapindaceae</taxon>
        <taxon>Xanthoceroideae</taxon>
        <taxon>Xanthoceras</taxon>
    </lineage>
</organism>
<feature type="compositionally biased region" description="Basic and acidic residues" evidence="1">
    <location>
        <begin position="153"/>
        <end position="187"/>
    </location>
</feature>
<protein>
    <submittedName>
        <fullName evidence="2">Uncharacterized protein</fullName>
    </submittedName>
</protein>
<evidence type="ECO:0000256" key="1">
    <source>
        <dbReference type="SAM" id="MobiDB-lite"/>
    </source>
</evidence>
<evidence type="ECO:0000313" key="2">
    <source>
        <dbReference type="EMBL" id="KAH7569348.1"/>
    </source>
</evidence>
<comment type="caution">
    <text evidence="2">The sequence shown here is derived from an EMBL/GenBank/DDBJ whole genome shotgun (WGS) entry which is preliminary data.</text>
</comment>
<accession>A0ABQ8HYG1</accession>
<dbReference type="Proteomes" id="UP000827721">
    <property type="component" value="Unassembled WGS sequence"/>
</dbReference>
<evidence type="ECO:0000313" key="3">
    <source>
        <dbReference type="Proteomes" id="UP000827721"/>
    </source>
</evidence>
<feature type="region of interest" description="Disordered" evidence="1">
    <location>
        <begin position="146"/>
        <end position="187"/>
    </location>
</feature>
<keyword evidence="3" id="KW-1185">Reference proteome</keyword>
<reference evidence="2 3" key="1">
    <citation type="submission" date="2021-02" db="EMBL/GenBank/DDBJ databases">
        <title>Plant Genome Project.</title>
        <authorList>
            <person name="Zhang R.-G."/>
        </authorList>
    </citation>
    <scope>NUCLEOTIDE SEQUENCE [LARGE SCALE GENOMIC DNA]</scope>
    <source>
        <tissue evidence="2">Leaves</tissue>
    </source>
</reference>
<name>A0ABQ8HYG1_9ROSI</name>
<proteinExistence type="predicted"/>
<sequence>MTWIYQVSLKDRQVYINRTRNLSLYKAFLILSYERAMTPFLSQEDKKATTRLGSKLPVNETIKTIEAAAMDVSLSIQKMNNFKMKMHPKQRRKMIRCCRSYYDLSAEVIEVAPTNCVIEISKSVGELRLYNEFCKSLSSLLSEKSYQSPQMQESKEVKINSKSTHEIECSGKKHKKDYKDIRGYSSS</sequence>
<dbReference type="Gene3D" id="3.30.310.80">
    <property type="entry name" value="Kinase associated domain 1, KA1"/>
    <property type="match status" value="1"/>
</dbReference>
<gene>
    <name evidence="2" type="ORF">JRO89_XS06G0149600</name>
</gene>